<comment type="similarity">
    <text evidence="1">Belongs to the GILT family.</text>
</comment>
<dbReference type="Proteomes" id="UP000791440">
    <property type="component" value="Unassembled WGS sequence"/>
</dbReference>
<evidence type="ECO:0000313" key="4">
    <source>
        <dbReference type="EMBL" id="KAG6440957.1"/>
    </source>
</evidence>
<comment type="caution">
    <text evidence="4">The sequence shown here is derived from an EMBL/GenBank/DDBJ whole genome shotgun (WGS) entry which is preliminary data.</text>
</comment>
<accession>A0A921YLQ6</accession>
<sequence>MLSLFVVAVAFVSVGADFPGKLHLTVYYESACPDSKAFIINELQPAMNLLQDFLNLQLVPFGKARSINNGYGGFRCQHGAPECLGNLIQDCTLDLMSSRSDMDKVEYIVCEMQTKASTRGDLHCAIKSNVPSQLVQNCVSSNQGIGLQLKSEYLTKMVQPSFIPTVTFDGAFNQKLQDNAIDDLIGTLCSILKDAKPCAEYYNTQALMSMMG</sequence>
<dbReference type="OrthoDB" id="958254at2759"/>
<evidence type="ECO:0000256" key="1">
    <source>
        <dbReference type="ARBA" id="ARBA00005679"/>
    </source>
</evidence>
<proteinExistence type="inferred from homology"/>
<dbReference type="PANTHER" id="PTHR13234">
    <property type="entry name" value="GAMMA-INTERFERON INDUCIBLE LYSOSOMAL THIOL REDUCTASE GILT"/>
    <property type="match status" value="1"/>
</dbReference>
<evidence type="ECO:0008006" key="6">
    <source>
        <dbReference type="Google" id="ProtNLM"/>
    </source>
</evidence>
<dbReference type="GO" id="GO:0016671">
    <property type="term" value="F:oxidoreductase activity, acting on a sulfur group of donors, disulfide as acceptor"/>
    <property type="evidence" value="ECO:0007669"/>
    <property type="project" value="InterPro"/>
</dbReference>
<evidence type="ECO:0000313" key="5">
    <source>
        <dbReference type="Proteomes" id="UP000791440"/>
    </source>
</evidence>
<keyword evidence="3" id="KW-0732">Signal</keyword>
<evidence type="ECO:0000256" key="2">
    <source>
        <dbReference type="ARBA" id="ARBA00023180"/>
    </source>
</evidence>
<dbReference type="PANTHER" id="PTHR13234:SF68">
    <property type="entry name" value="GH19763P"/>
    <property type="match status" value="1"/>
</dbReference>
<dbReference type="AlphaFoldDB" id="A0A921YLQ6"/>
<protein>
    <recommendedName>
        <fullName evidence="6">Gamma-interferon-inducible lysosomal thiol reductase</fullName>
    </recommendedName>
</protein>
<reference evidence="4" key="1">
    <citation type="journal article" date="2016" name="Insect Biochem. Mol. Biol.">
        <title>Multifaceted biological insights from a draft genome sequence of the tobacco hornworm moth, Manduca sexta.</title>
        <authorList>
            <person name="Kanost M.R."/>
            <person name="Arrese E.L."/>
            <person name="Cao X."/>
            <person name="Chen Y.R."/>
            <person name="Chellapilla S."/>
            <person name="Goldsmith M.R."/>
            <person name="Grosse-Wilde E."/>
            <person name="Heckel D.G."/>
            <person name="Herndon N."/>
            <person name="Jiang H."/>
            <person name="Papanicolaou A."/>
            <person name="Qu J."/>
            <person name="Soulages J.L."/>
            <person name="Vogel H."/>
            <person name="Walters J."/>
            <person name="Waterhouse R.M."/>
            <person name="Ahn S.J."/>
            <person name="Almeida F.C."/>
            <person name="An C."/>
            <person name="Aqrawi P."/>
            <person name="Bretschneider A."/>
            <person name="Bryant W.B."/>
            <person name="Bucks S."/>
            <person name="Chao H."/>
            <person name="Chevignon G."/>
            <person name="Christen J.M."/>
            <person name="Clarke D.F."/>
            <person name="Dittmer N.T."/>
            <person name="Ferguson L.C.F."/>
            <person name="Garavelou S."/>
            <person name="Gordon K.H.J."/>
            <person name="Gunaratna R.T."/>
            <person name="Han Y."/>
            <person name="Hauser F."/>
            <person name="He Y."/>
            <person name="Heidel-Fischer H."/>
            <person name="Hirsh A."/>
            <person name="Hu Y."/>
            <person name="Jiang H."/>
            <person name="Kalra D."/>
            <person name="Klinner C."/>
            <person name="Konig C."/>
            <person name="Kovar C."/>
            <person name="Kroll A.R."/>
            <person name="Kuwar S.S."/>
            <person name="Lee S.L."/>
            <person name="Lehman R."/>
            <person name="Li K."/>
            <person name="Li Z."/>
            <person name="Liang H."/>
            <person name="Lovelace S."/>
            <person name="Lu Z."/>
            <person name="Mansfield J.H."/>
            <person name="McCulloch K.J."/>
            <person name="Mathew T."/>
            <person name="Morton B."/>
            <person name="Muzny D.M."/>
            <person name="Neunemann D."/>
            <person name="Ongeri F."/>
            <person name="Pauchet Y."/>
            <person name="Pu L.L."/>
            <person name="Pyrousis I."/>
            <person name="Rao X.J."/>
            <person name="Redding A."/>
            <person name="Roesel C."/>
            <person name="Sanchez-Gracia A."/>
            <person name="Schaack S."/>
            <person name="Shukla A."/>
            <person name="Tetreau G."/>
            <person name="Wang Y."/>
            <person name="Xiong G.H."/>
            <person name="Traut W."/>
            <person name="Walsh T.K."/>
            <person name="Worley K.C."/>
            <person name="Wu D."/>
            <person name="Wu W."/>
            <person name="Wu Y.Q."/>
            <person name="Zhang X."/>
            <person name="Zou Z."/>
            <person name="Zucker H."/>
            <person name="Briscoe A.D."/>
            <person name="Burmester T."/>
            <person name="Clem R.J."/>
            <person name="Feyereisen R."/>
            <person name="Grimmelikhuijzen C.J.P."/>
            <person name="Hamodrakas S.J."/>
            <person name="Hansson B.S."/>
            <person name="Huguet E."/>
            <person name="Jermiin L.S."/>
            <person name="Lan Q."/>
            <person name="Lehman H.K."/>
            <person name="Lorenzen M."/>
            <person name="Merzendorfer H."/>
            <person name="Michalopoulos I."/>
            <person name="Morton D.B."/>
            <person name="Muthukrishnan S."/>
            <person name="Oakeshott J.G."/>
            <person name="Palmer W."/>
            <person name="Park Y."/>
            <person name="Passarelli A.L."/>
            <person name="Rozas J."/>
            <person name="Schwartz L.M."/>
            <person name="Smith W."/>
            <person name="Southgate A."/>
            <person name="Vilcinskas A."/>
            <person name="Vogt R."/>
            <person name="Wang P."/>
            <person name="Werren J."/>
            <person name="Yu X.Q."/>
            <person name="Zhou J.J."/>
            <person name="Brown S.J."/>
            <person name="Scherer S.E."/>
            <person name="Richards S."/>
            <person name="Blissard G.W."/>
        </authorList>
    </citation>
    <scope>NUCLEOTIDE SEQUENCE</scope>
</reference>
<name>A0A921YLQ6_MANSE</name>
<keyword evidence="2" id="KW-0325">Glycoprotein</keyword>
<dbReference type="InterPro" id="IPR004911">
    <property type="entry name" value="Interferon-induced_GILT"/>
</dbReference>
<feature type="chain" id="PRO_5037278119" description="Gamma-interferon-inducible lysosomal thiol reductase" evidence="3">
    <location>
        <begin position="17"/>
        <end position="212"/>
    </location>
</feature>
<gene>
    <name evidence="4" type="ORF">O3G_MSEX001548</name>
</gene>
<keyword evidence="5" id="KW-1185">Reference proteome</keyword>
<dbReference type="EMBL" id="JH668283">
    <property type="protein sequence ID" value="KAG6440957.1"/>
    <property type="molecule type" value="Genomic_DNA"/>
</dbReference>
<reference evidence="4" key="2">
    <citation type="submission" date="2020-12" db="EMBL/GenBank/DDBJ databases">
        <authorList>
            <person name="Kanost M."/>
        </authorList>
    </citation>
    <scope>NUCLEOTIDE SEQUENCE</scope>
</reference>
<organism evidence="4 5">
    <name type="scientific">Manduca sexta</name>
    <name type="common">Tobacco hawkmoth</name>
    <name type="synonym">Tobacco hornworm</name>
    <dbReference type="NCBI Taxonomy" id="7130"/>
    <lineage>
        <taxon>Eukaryota</taxon>
        <taxon>Metazoa</taxon>
        <taxon>Ecdysozoa</taxon>
        <taxon>Arthropoda</taxon>
        <taxon>Hexapoda</taxon>
        <taxon>Insecta</taxon>
        <taxon>Pterygota</taxon>
        <taxon>Neoptera</taxon>
        <taxon>Endopterygota</taxon>
        <taxon>Lepidoptera</taxon>
        <taxon>Glossata</taxon>
        <taxon>Ditrysia</taxon>
        <taxon>Bombycoidea</taxon>
        <taxon>Sphingidae</taxon>
        <taxon>Sphinginae</taxon>
        <taxon>Sphingini</taxon>
        <taxon>Manduca</taxon>
    </lineage>
</organism>
<evidence type="ECO:0000256" key="3">
    <source>
        <dbReference type="SAM" id="SignalP"/>
    </source>
</evidence>
<dbReference type="Pfam" id="PF03227">
    <property type="entry name" value="GILT"/>
    <property type="match status" value="1"/>
</dbReference>
<feature type="signal peptide" evidence="3">
    <location>
        <begin position="1"/>
        <end position="16"/>
    </location>
</feature>